<feature type="compositionally biased region" description="Basic and acidic residues" evidence="7">
    <location>
        <begin position="1810"/>
        <end position="1822"/>
    </location>
</feature>
<keyword evidence="4 8" id="KW-1133">Transmembrane helix</keyword>
<feature type="compositionally biased region" description="Low complexity" evidence="7">
    <location>
        <begin position="1722"/>
        <end position="1735"/>
    </location>
</feature>
<reference evidence="11" key="1">
    <citation type="journal article" date="2006" name="PLoS Biol.">
        <title>Macronuclear genome sequence of the ciliate Tetrahymena thermophila, a model eukaryote.</title>
        <authorList>
            <person name="Eisen J.A."/>
            <person name="Coyne R.S."/>
            <person name="Wu M."/>
            <person name="Wu D."/>
            <person name="Thiagarajan M."/>
            <person name="Wortman J.R."/>
            <person name="Badger J.H."/>
            <person name="Ren Q."/>
            <person name="Amedeo P."/>
            <person name="Jones K.M."/>
            <person name="Tallon L.J."/>
            <person name="Delcher A.L."/>
            <person name="Salzberg S.L."/>
            <person name="Silva J.C."/>
            <person name="Haas B.J."/>
            <person name="Majoros W.H."/>
            <person name="Farzad M."/>
            <person name="Carlton J.M."/>
            <person name="Smith R.K. Jr."/>
            <person name="Garg J."/>
            <person name="Pearlman R.E."/>
            <person name="Karrer K.M."/>
            <person name="Sun L."/>
            <person name="Manning G."/>
            <person name="Elde N.C."/>
            <person name="Turkewitz A.P."/>
            <person name="Asai D.J."/>
            <person name="Wilkes D.E."/>
            <person name="Wang Y."/>
            <person name="Cai H."/>
            <person name="Collins K."/>
            <person name="Stewart B.A."/>
            <person name="Lee S.R."/>
            <person name="Wilamowska K."/>
            <person name="Weinberg Z."/>
            <person name="Ruzzo W.L."/>
            <person name="Wloga D."/>
            <person name="Gaertig J."/>
            <person name="Frankel J."/>
            <person name="Tsao C.-C."/>
            <person name="Gorovsky M.A."/>
            <person name="Keeling P.J."/>
            <person name="Waller R.F."/>
            <person name="Patron N.J."/>
            <person name="Cherry J.M."/>
            <person name="Stover N.A."/>
            <person name="Krieger C.J."/>
            <person name="del Toro C."/>
            <person name="Ryder H.F."/>
            <person name="Williamson S.C."/>
            <person name="Barbeau R.A."/>
            <person name="Hamilton E.P."/>
            <person name="Orias E."/>
        </authorList>
    </citation>
    <scope>NUCLEOTIDE SEQUENCE [LARGE SCALE GENOMIC DNA]</scope>
    <source>
        <strain evidence="11">SB210</strain>
    </source>
</reference>
<feature type="compositionally biased region" description="Acidic residues" evidence="7">
    <location>
        <begin position="1245"/>
        <end position="1255"/>
    </location>
</feature>
<feature type="region of interest" description="Disordered" evidence="7">
    <location>
        <begin position="2269"/>
        <end position="2308"/>
    </location>
</feature>
<dbReference type="SMART" id="SM00100">
    <property type="entry name" value="cNMP"/>
    <property type="match status" value="1"/>
</dbReference>
<feature type="compositionally biased region" description="Low complexity" evidence="7">
    <location>
        <begin position="1866"/>
        <end position="1875"/>
    </location>
</feature>
<feature type="transmembrane region" description="Helical" evidence="8">
    <location>
        <begin position="786"/>
        <end position="803"/>
    </location>
</feature>
<feature type="transmembrane region" description="Helical" evidence="8">
    <location>
        <begin position="576"/>
        <end position="595"/>
    </location>
</feature>
<keyword evidence="6 8" id="KW-0472">Membrane</keyword>
<feature type="transmembrane region" description="Helical" evidence="8">
    <location>
        <begin position="650"/>
        <end position="668"/>
    </location>
</feature>
<feature type="compositionally biased region" description="Polar residues" evidence="7">
    <location>
        <begin position="266"/>
        <end position="279"/>
    </location>
</feature>
<keyword evidence="11" id="KW-1185">Reference proteome</keyword>
<dbReference type="Gene3D" id="2.60.120.10">
    <property type="entry name" value="Jelly Rolls"/>
    <property type="match status" value="1"/>
</dbReference>
<evidence type="ECO:0000256" key="8">
    <source>
        <dbReference type="SAM" id="Phobius"/>
    </source>
</evidence>
<dbReference type="InterPro" id="IPR000595">
    <property type="entry name" value="cNMP-bd_dom"/>
</dbReference>
<feature type="compositionally biased region" description="Low complexity" evidence="7">
    <location>
        <begin position="1407"/>
        <end position="1418"/>
    </location>
</feature>
<feature type="compositionally biased region" description="Basic and acidic residues" evidence="7">
    <location>
        <begin position="1853"/>
        <end position="1862"/>
    </location>
</feature>
<dbReference type="InterPro" id="IPR005821">
    <property type="entry name" value="Ion_trans_dom"/>
</dbReference>
<dbReference type="HOGENOM" id="CLU_227854_0_0_1"/>
<dbReference type="InterPro" id="IPR018490">
    <property type="entry name" value="cNMP-bd_dom_sf"/>
</dbReference>
<evidence type="ECO:0000256" key="5">
    <source>
        <dbReference type="ARBA" id="ARBA00023065"/>
    </source>
</evidence>
<feature type="compositionally biased region" description="Polar residues" evidence="7">
    <location>
        <begin position="1374"/>
        <end position="1388"/>
    </location>
</feature>
<comment type="subcellular location">
    <subcellularLocation>
        <location evidence="1">Membrane</location>
        <topology evidence="1">Multi-pass membrane protein</topology>
    </subcellularLocation>
</comment>
<dbReference type="EMBL" id="GG662767">
    <property type="protein sequence ID" value="EAR91993.2"/>
    <property type="molecule type" value="Genomic_DNA"/>
</dbReference>
<feature type="compositionally biased region" description="Acidic residues" evidence="7">
    <location>
        <begin position="1174"/>
        <end position="1189"/>
    </location>
</feature>
<feature type="transmembrane region" description="Helical" evidence="8">
    <location>
        <begin position="754"/>
        <end position="774"/>
    </location>
</feature>
<feature type="region of interest" description="Disordered" evidence="7">
    <location>
        <begin position="1403"/>
        <end position="1430"/>
    </location>
</feature>
<feature type="compositionally biased region" description="Polar residues" evidence="7">
    <location>
        <begin position="2094"/>
        <end position="2109"/>
    </location>
</feature>
<feature type="transmembrane region" description="Helical" evidence="8">
    <location>
        <begin position="710"/>
        <end position="734"/>
    </location>
</feature>
<dbReference type="GO" id="GO:0005249">
    <property type="term" value="F:voltage-gated potassium channel activity"/>
    <property type="evidence" value="ECO:0007669"/>
    <property type="project" value="TreeGrafter"/>
</dbReference>
<feature type="compositionally biased region" description="Polar residues" evidence="7">
    <location>
        <begin position="161"/>
        <end position="176"/>
    </location>
</feature>
<feature type="compositionally biased region" description="Basic and acidic residues" evidence="7">
    <location>
        <begin position="1274"/>
        <end position="1289"/>
    </location>
</feature>
<dbReference type="RefSeq" id="XP_001012238.2">
    <property type="nucleotide sequence ID" value="XM_001012238.2"/>
</dbReference>
<organism evidence="10 11">
    <name type="scientific">Tetrahymena thermophila (strain SB210)</name>
    <dbReference type="NCBI Taxonomy" id="312017"/>
    <lineage>
        <taxon>Eukaryota</taxon>
        <taxon>Sar</taxon>
        <taxon>Alveolata</taxon>
        <taxon>Ciliophora</taxon>
        <taxon>Intramacronucleata</taxon>
        <taxon>Oligohymenophorea</taxon>
        <taxon>Hymenostomatida</taxon>
        <taxon>Tetrahymenina</taxon>
        <taxon>Tetrahymenidae</taxon>
        <taxon>Tetrahymena</taxon>
    </lineage>
</organism>
<dbReference type="PANTHER" id="PTHR10217">
    <property type="entry name" value="VOLTAGE AND LIGAND GATED POTASSIUM CHANNEL"/>
    <property type="match status" value="1"/>
</dbReference>
<evidence type="ECO:0000256" key="4">
    <source>
        <dbReference type="ARBA" id="ARBA00022989"/>
    </source>
</evidence>
<feature type="region of interest" description="Disordered" evidence="7">
    <location>
        <begin position="1748"/>
        <end position="1786"/>
    </location>
</feature>
<dbReference type="Pfam" id="PF00520">
    <property type="entry name" value="Ion_trans"/>
    <property type="match status" value="1"/>
</dbReference>
<dbReference type="GO" id="GO:0042391">
    <property type="term" value="P:regulation of membrane potential"/>
    <property type="evidence" value="ECO:0007669"/>
    <property type="project" value="TreeGrafter"/>
</dbReference>
<sequence>MNQQSSKTNKEPQLIQNREKDQDQHLVDDELIYQEGQILSAKHQNYNQSLLDQTKQINQQLDKNVSLNKQNQQNLTSPDYHQQTQALESSMCLNNYGHDTQNSCQIKPFQEEIQNKKVIKNQIISSDMRSRLKNRNNARLNQQQQQQQNQQQQQSRQQQATMNTSLSPNKTSNQSNYQSQDVFQNNQDFKGIKEESDKILRSQIRKTSSKEIDSEWKSPLAGFQNQNNSRNFDEILTVSQKMKKSKRVNSKEDFGLQRDRGKRQDSFANLNGGNSTFNQIPEDFNMKGGFFSRDDNKKGTIISGGSRIHQDKMRISVNTKQLNVPSQQSIGTDDNFKNLTLQVPHAKQHNQKDAGFNNQQSPRSKQFLANQTKSVSQSSLHKDSPSKMNQTKGGFFQFFSNLLKISKKGTQNTPLNKVNPAPNMMLQSQHYSNPASNIFQNQNNSNIVMSQLINNPNVNTSQANIPAEINPGTNWNFVKKLAKVKKFIDSIKISSLYQSFYKVKKSHLDLIGDSSDYNVVIENINQKTYNSMYLTEAELKKLRKSHQRKFYKSFLLWIENLSQYIPLFLPHQPLINWFKVILLFISIITLVYVPLKGSFDLVVGSNSPEFYLIFLIPFLMYISEILVAFNTAYYEEGDIQMNRIKIIQQYLKTMFFVDLITTVSLYFLYAQQKLYFAILVMFKIFRIGAYRRDINEYFYIQQRSNTLYTLVNLIITVILVAHYFACGFNYIAVIEEDYYNASSWVKDLNIDNQWISRYINAIYFSFITMVTVGFGDIKPTTDPEKVYVTLVALISSLIFAYTVNTIGTVFQEIAQQEAEYKAQKYHLSIYMRSRGINQQLQTRVMKYLDHMIHKQLESPEKGQEILKKMSKKIRDEIYKDFYGKILQNSKMFKFNFSENFLKDLTVQMKEIICRPGEIIFTLNECDNRIFFINKGEVQLFLEKYKRKDEQDNYSYDILTKGDIFGEQSFFTSKLRETSAKSLSVSHLIYCTYDDFVQVLKQFPKDHEKFCQMKDEILNYGEQLNTKCTACQKFRHSIFNCPYVHLKTRRENVIHRHIRSIPNERGKPENDRRKLKTNALKICQKVKIKLRKLRKMYISKQNKKMKDEENIQLDDNKAGYLINVKKTYEDEESSDSVISEKPIELRKISDKKFFQTNPRLFLDQFGQICIQNEDDEQYDDNQEEEEDEFQDDSRDIQMLEDEDDGIIEDDIDESSNNEEESDYNQDSIYSSENSQSEQNENSNTESDQESNSDEKDELVNNKKREDSYNNPLHLTKRDSIFKAQDQEKRRISSVSQRWIANSNLERQRERHTSIDLDAQQQKLQQKKKASQNFNPKEFVRKQNKHQTVKIKGFQSSKQQQDSAGEFERKERKNISKTLPNPQSVSGNNYKTQYAQQQYGQDKYKNDNLKNNQKMNNNLNISPDSPSSTAIRSNQTSNVNIQNDYISEFQAKINVTQTMTPRDKQREINAHQLKIIENVDNVNQTNFYSTLNSNNHSKATSITEPITYSINVNQHYSKTNSNDQQGLAKQQSLYQEQLYKEKRNLIPSIESNALKILEDPNEIISLSLISKSDNTKGTFENLQEKELSENDLKGGGQQSSLGEIEGQKNINKNQAQIIKESNPNKQNNLQLSSVYQCDTQKEDQNSKSQENSNDLNKEDKALKAQNSLDNSQNSKTQNYKEQNKLMFKGSIFSLKIAGLSNKNHQNQQNQKQNKDENINEAENQDTQNKKQTTQNSQFSLESCEGLDELNNSQNNISISPKQIPQKEKEQKQKSGRKGSTKNIEVALRRRSKKELDKFEKITNDQLNQSQKDIIKQIKSNDDKKSKKRNSSNTNKIHQISLKNNPLQEQEGNENEINKNDKSTDSVHSSNNSSPKNKPTFERKDSIFAKNNNVNLKDVQSILKRKKSINLFINTQDISQGQVQVLKTPQTATNKLPFQRKQTNKSETPRNQSIKQSNEIEQEFLNQEKHKRKDKKARILTTIISPTLESQKQQKINANFGQMLGVSKNSGNFLVPKSQGNLFMPQSSNLIVPMSSSNFIQHTNSSRLPQDSVLEDKDRKIPLKKKVTNISDHSNNHVEVLQIPIPQSIQINSSPNTGASNNTNPYGISINKNYQMGQNSQFNQNTSQQNQYLKQLSFKNQMDFSSAWMQVQQQQQQPSIQSSQKSNNLLQVPNKISFTFQNGEIMQANQNSQQQSIQTPQQQQQQQSQQQQQQQSSPHHTFQNQLSINQYLNNNSQLFNLSTNPINPQSHSSQLKQFNHQQSLNLMANQPSQQGLSLQSNNQIQNQQQAQQINSARGDQQQSANQAQNQSSLQNIQFQNFQQLQQSFPMNMQNMQMNMMMLPQSNNNLLVQPSNTNFAESYYDNNNTRNQDYYSQKTLFLYDFDKMKEFTNYFPHNNYTLVCKEKKRVVNRKNYFVNKKMGNSTRNIMQSKNPLPHPSPRGNIMMNNFNTSFRGALNRNERVISTQGNNGSLNNIPNSNNASIIKDNQNDLHTSGSFGDKLKHKLKKATEQLINSKRNSGRSNTKQRTKGGDVLVVSNFNTHAPRNSSFFQISNINLDAEEKKNIDGSSVEIQKDENKLRTNSLQLDSKISDTPKAEEIDHNDTNINDEQQLKKQSAENNIMISNFDFINKTQSEQFNYKQKTNSIVIEQSEMTNKDS</sequence>
<feature type="compositionally biased region" description="Acidic residues" evidence="7">
    <location>
        <begin position="1197"/>
        <end position="1222"/>
    </location>
</feature>
<dbReference type="Gene3D" id="1.10.287.70">
    <property type="match status" value="1"/>
</dbReference>
<feature type="compositionally biased region" description="Polar residues" evidence="7">
    <location>
        <begin position="1419"/>
        <end position="1430"/>
    </location>
</feature>
<feature type="compositionally biased region" description="Polar residues" evidence="7">
    <location>
        <begin position="366"/>
        <end position="379"/>
    </location>
</feature>
<feature type="compositionally biased region" description="Low complexity" evidence="7">
    <location>
        <begin position="1229"/>
        <end position="1244"/>
    </location>
</feature>
<gene>
    <name evidence="10" type="ORF">TTHERM_00103870</name>
</gene>
<feature type="compositionally biased region" description="Basic and acidic residues" evidence="7">
    <location>
        <begin position="1256"/>
        <end position="1266"/>
    </location>
</feature>
<dbReference type="OrthoDB" id="421226at2759"/>
<feature type="compositionally biased region" description="Low complexity" evidence="7">
    <location>
        <begin position="139"/>
        <end position="160"/>
    </location>
</feature>
<dbReference type="KEGG" id="tet:TTHERM_00103870"/>
<feature type="region of interest" description="Disordered" evidence="7">
    <location>
        <begin position="366"/>
        <end position="389"/>
    </location>
</feature>
<feature type="region of interest" description="Disordered" evidence="7">
    <location>
        <begin position="244"/>
        <end position="281"/>
    </location>
</feature>
<feature type="region of interest" description="Disordered" evidence="7">
    <location>
        <begin position="1808"/>
        <end position="1882"/>
    </location>
</feature>
<dbReference type="GeneID" id="7841255"/>
<feature type="transmembrane region" description="Helical" evidence="8">
    <location>
        <begin position="674"/>
        <end position="690"/>
    </location>
</feature>
<feature type="region of interest" description="Disordered" evidence="7">
    <location>
        <begin position="1174"/>
        <end position="1293"/>
    </location>
</feature>
<feature type="region of interest" description="Disordered" evidence="7">
    <location>
        <begin position="1"/>
        <end position="23"/>
    </location>
</feature>
<dbReference type="eggNOG" id="KOG0501">
    <property type="taxonomic scope" value="Eukaryota"/>
</dbReference>
<feature type="region of interest" description="Disordered" evidence="7">
    <location>
        <begin position="139"/>
        <end position="176"/>
    </location>
</feature>
<feature type="compositionally biased region" description="Polar residues" evidence="7">
    <location>
        <begin position="1748"/>
        <end position="1757"/>
    </location>
</feature>
<dbReference type="InterPro" id="IPR014710">
    <property type="entry name" value="RmlC-like_jellyroll"/>
</dbReference>
<evidence type="ECO:0000259" key="9">
    <source>
        <dbReference type="PROSITE" id="PS50042"/>
    </source>
</evidence>
<dbReference type="CDD" id="cd00038">
    <property type="entry name" value="CAP_ED"/>
    <property type="match status" value="1"/>
</dbReference>
<feature type="region of interest" description="Disordered" evidence="7">
    <location>
        <begin position="1701"/>
        <end position="1736"/>
    </location>
</feature>
<evidence type="ECO:0000313" key="10">
    <source>
        <dbReference type="EMBL" id="EAR91993.2"/>
    </source>
</evidence>
<accession>Q234L0</accession>
<dbReference type="Gene3D" id="1.10.287.630">
    <property type="entry name" value="Helix hairpin bin"/>
    <property type="match status" value="1"/>
</dbReference>
<protein>
    <submittedName>
        <fullName evidence="10">Cation channel family protein</fullName>
    </submittedName>
</protein>
<evidence type="ECO:0000313" key="11">
    <source>
        <dbReference type="Proteomes" id="UP000009168"/>
    </source>
</evidence>
<feature type="transmembrane region" description="Helical" evidence="8">
    <location>
        <begin position="610"/>
        <end position="629"/>
    </location>
</feature>
<feature type="region of interest" description="Disordered" evidence="7">
    <location>
        <begin position="1319"/>
        <end position="1388"/>
    </location>
</feature>
<dbReference type="Proteomes" id="UP000009168">
    <property type="component" value="Unassembled WGS sequence"/>
</dbReference>
<evidence type="ECO:0000256" key="7">
    <source>
        <dbReference type="SAM" id="MobiDB-lite"/>
    </source>
</evidence>
<evidence type="ECO:0000256" key="6">
    <source>
        <dbReference type="ARBA" id="ARBA00023136"/>
    </source>
</evidence>
<dbReference type="InParanoid" id="Q234L0"/>
<feature type="region of interest" description="Disordered" evidence="7">
    <location>
        <begin position="2186"/>
        <end position="2219"/>
    </location>
</feature>
<dbReference type="PROSITE" id="PS50042">
    <property type="entry name" value="CNMP_BINDING_3"/>
    <property type="match status" value="1"/>
</dbReference>
<name>Q234L0_TETTS</name>
<dbReference type="InterPro" id="IPR050818">
    <property type="entry name" value="KCNH_animal-type"/>
</dbReference>
<dbReference type="GO" id="GO:0005886">
    <property type="term" value="C:plasma membrane"/>
    <property type="evidence" value="ECO:0007669"/>
    <property type="project" value="TreeGrafter"/>
</dbReference>
<evidence type="ECO:0000256" key="1">
    <source>
        <dbReference type="ARBA" id="ARBA00004141"/>
    </source>
</evidence>
<feature type="region of interest" description="Disordered" evidence="7">
    <location>
        <begin position="2089"/>
        <end position="2109"/>
    </location>
</feature>
<evidence type="ECO:0000256" key="3">
    <source>
        <dbReference type="ARBA" id="ARBA00022692"/>
    </source>
</evidence>
<keyword evidence="5" id="KW-0406">Ion transport</keyword>
<dbReference type="Pfam" id="PF00027">
    <property type="entry name" value="cNMP_binding"/>
    <property type="match status" value="1"/>
</dbReference>
<evidence type="ECO:0000256" key="2">
    <source>
        <dbReference type="ARBA" id="ARBA00022448"/>
    </source>
</evidence>
<dbReference type="PANTHER" id="PTHR10217:SF435">
    <property type="entry name" value="POTASSIUM VOLTAGE-GATED CHANNEL PROTEIN EAG"/>
    <property type="match status" value="1"/>
</dbReference>
<feature type="compositionally biased region" description="Polar residues" evidence="7">
    <location>
        <begin position="1352"/>
        <end position="1361"/>
    </location>
</feature>
<dbReference type="SUPFAM" id="SSF81324">
    <property type="entry name" value="Voltage-gated potassium channels"/>
    <property type="match status" value="1"/>
</dbReference>
<feature type="domain" description="Cyclic nucleotide-binding" evidence="9">
    <location>
        <begin position="892"/>
        <end position="999"/>
    </location>
</feature>
<feature type="compositionally biased region" description="Low complexity" evidence="7">
    <location>
        <begin position="2187"/>
        <end position="2214"/>
    </location>
</feature>
<keyword evidence="2" id="KW-0813">Transport</keyword>
<keyword evidence="3 8" id="KW-0812">Transmembrane</keyword>
<proteinExistence type="predicted"/>
<feature type="compositionally biased region" description="Basic and acidic residues" evidence="7">
    <location>
        <begin position="249"/>
        <end position="265"/>
    </location>
</feature>
<dbReference type="SUPFAM" id="SSF51206">
    <property type="entry name" value="cAMP-binding domain-like"/>
    <property type="match status" value="1"/>
</dbReference>
<feature type="compositionally biased region" description="Polar residues" evidence="7">
    <location>
        <begin position="1834"/>
        <end position="1847"/>
    </location>
</feature>